<evidence type="ECO:0000313" key="1">
    <source>
        <dbReference type="EMBL" id="KAK0736654.1"/>
    </source>
</evidence>
<dbReference type="AlphaFoldDB" id="A0AA40ECS8"/>
<dbReference type="Proteomes" id="UP001172159">
    <property type="component" value="Unassembled WGS sequence"/>
</dbReference>
<proteinExistence type="predicted"/>
<reference evidence="1" key="1">
    <citation type="submission" date="2023-06" db="EMBL/GenBank/DDBJ databases">
        <title>Genome-scale phylogeny and comparative genomics of the fungal order Sordariales.</title>
        <authorList>
            <consortium name="Lawrence Berkeley National Laboratory"/>
            <person name="Hensen N."/>
            <person name="Bonometti L."/>
            <person name="Westerberg I."/>
            <person name="Brannstrom I.O."/>
            <person name="Guillou S."/>
            <person name="Cros-Aarteil S."/>
            <person name="Calhoun S."/>
            <person name="Haridas S."/>
            <person name="Kuo A."/>
            <person name="Mondo S."/>
            <person name="Pangilinan J."/>
            <person name="Riley R."/>
            <person name="Labutti K."/>
            <person name="Andreopoulos B."/>
            <person name="Lipzen A."/>
            <person name="Chen C."/>
            <person name="Yanf M."/>
            <person name="Daum C."/>
            <person name="Ng V."/>
            <person name="Clum A."/>
            <person name="Steindorff A."/>
            <person name="Ohm R."/>
            <person name="Martin F."/>
            <person name="Silar P."/>
            <person name="Natvig D."/>
            <person name="Lalanne C."/>
            <person name="Gautier V."/>
            <person name="Ament-Velasquez S.L."/>
            <person name="Kruys A."/>
            <person name="Hutchinson M.I."/>
            <person name="Powell A.J."/>
            <person name="Barry K."/>
            <person name="Miller A.N."/>
            <person name="Grigoriev I.V."/>
            <person name="Debuchy R."/>
            <person name="Gladieux P."/>
            <person name="Thoren M.H."/>
            <person name="Johannesson H."/>
        </authorList>
    </citation>
    <scope>NUCLEOTIDE SEQUENCE</scope>
    <source>
        <strain evidence="1">CBS 540.89</strain>
    </source>
</reference>
<protein>
    <submittedName>
        <fullName evidence="1">Uncharacterized protein</fullName>
    </submittedName>
</protein>
<evidence type="ECO:0000313" key="2">
    <source>
        <dbReference type="Proteomes" id="UP001172159"/>
    </source>
</evidence>
<comment type="caution">
    <text evidence="1">The sequence shown here is derived from an EMBL/GenBank/DDBJ whole genome shotgun (WGS) entry which is preliminary data.</text>
</comment>
<gene>
    <name evidence="1" type="ORF">B0T21DRAFT_182828</name>
</gene>
<name>A0AA40ECS8_9PEZI</name>
<dbReference type="EMBL" id="JAUKTV010000006">
    <property type="protein sequence ID" value="KAK0736654.1"/>
    <property type="molecule type" value="Genomic_DNA"/>
</dbReference>
<sequence length="60" mass="6784">MQDGDNSGASVLRKGKEVYNLQMSKKKLPYEAGRPKVIVLERQVKLLGRTGEYHHRMKGG</sequence>
<organism evidence="1 2">
    <name type="scientific">Apiosordaria backusii</name>
    <dbReference type="NCBI Taxonomy" id="314023"/>
    <lineage>
        <taxon>Eukaryota</taxon>
        <taxon>Fungi</taxon>
        <taxon>Dikarya</taxon>
        <taxon>Ascomycota</taxon>
        <taxon>Pezizomycotina</taxon>
        <taxon>Sordariomycetes</taxon>
        <taxon>Sordariomycetidae</taxon>
        <taxon>Sordariales</taxon>
        <taxon>Lasiosphaeriaceae</taxon>
        <taxon>Apiosordaria</taxon>
    </lineage>
</organism>
<keyword evidence="2" id="KW-1185">Reference proteome</keyword>
<accession>A0AA40ECS8</accession>